<sequence>MDFSVTPPSPPAEDWQHQPYDPGEHNGVSQKNPIGNLYLQVDNDERARRSLRAIKKDFRALGQLAKGSGAQIVFSSVPPVLGTDDWINKKIRQINAWLCNWCYQQGFGFTDHSLIYRTPGLLEYDGKALSRKGKRVLGQELAKLMDRALN</sequence>
<feature type="region of interest" description="Disordered" evidence="1">
    <location>
        <begin position="1"/>
        <end position="33"/>
    </location>
</feature>
<keyword evidence="3" id="KW-1185">Reference proteome</keyword>
<organism evidence="2 3">
    <name type="scientific">Limosa lapponica baueri</name>
    <dbReference type="NCBI Taxonomy" id="1758121"/>
    <lineage>
        <taxon>Eukaryota</taxon>
        <taxon>Metazoa</taxon>
        <taxon>Chordata</taxon>
        <taxon>Craniata</taxon>
        <taxon>Vertebrata</taxon>
        <taxon>Euteleostomi</taxon>
        <taxon>Archelosauria</taxon>
        <taxon>Archosauria</taxon>
        <taxon>Dinosauria</taxon>
        <taxon>Saurischia</taxon>
        <taxon>Theropoda</taxon>
        <taxon>Coelurosauria</taxon>
        <taxon>Aves</taxon>
        <taxon>Neognathae</taxon>
        <taxon>Neoaves</taxon>
        <taxon>Charadriiformes</taxon>
        <taxon>Scolopacidae</taxon>
        <taxon>Limosa</taxon>
    </lineage>
</organism>
<dbReference type="OrthoDB" id="9402088at2759"/>
<dbReference type="SUPFAM" id="SSF52266">
    <property type="entry name" value="SGNH hydrolase"/>
    <property type="match status" value="1"/>
</dbReference>
<dbReference type="Proteomes" id="UP000233556">
    <property type="component" value="Unassembled WGS sequence"/>
</dbReference>
<accession>A0A2I0U9E3</accession>
<evidence type="ECO:0000256" key="1">
    <source>
        <dbReference type="SAM" id="MobiDB-lite"/>
    </source>
</evidence>
<name>A0A2I0U9E3_LIMLA</name>
<reference evidence="3" key="2">
    <citation type="submission" date="2017-12" db="EMBL/GenBank/DDBJ databases">
        <title>Genome sequence of the Bar-tailed Godwit (Limosa lapponica baueri).</title>
        <authorList>
            <person name="Lima N.C.B."/>
            <person name="Parody-Merino A.M."/>
            <person name="Battley P.F."/>
            <person name="Fidler A.E."/>
            <person name="Prosdocimi F."/>
        </authorList>
    </citation>
    <scope>NUCLEOTIDE SEQUENCE [LARGE SCALE GENOMIC DNA]</scope>
</reference>
<protein>
    <recommendedName>
        <fullName evidence="4">Rna-directed dna polymerase from mobile element jockey-like</fullName>
    </recommendedName>
</protein>
<evidence type="ECO:0008006" key="4">
    <source>
        <dbReference type="Google" id="ProtNLM"/>
    </source>
</evidence>
<evidence type="ECO:0000313" key="3">
    <source>
        <dbReference type="Proteomes" id="UP000233556"/>
    </source>
</evidence>
<reference evidence="3" key="1">
    <citation type="submission" date="2017-11" db="EMBL/GenBank/DDBJ databases">
        <authorList>
            <person name="Lima N.C."/>
            <person name="Parody-Merino A.M."/>
            <person name="Battley P.F."/>
            <person name="Fidler A.E."/>
            <person name="Prosdocimi F."/>
        </authorList>
    </citation>
    <scope>NUCLEOTIDE SEQUENCE [LARGE SCALE GENOMIC DNA]</scope>
</reference>
<dbReference type="Gene3D" id="3.40.50.12700">
    <property type="match status" value="1"/>
</dbReference>
<evidence type="ECO:0000313" key="2">
    <source>
        <dbReference type="EMBL" id="PKU42583.1"/>
    </source>
</evidence>
<dbReference type="EMBL" id="KZ505980">
    <property type="protein sequence ID" value="PKU42583.1"/>
    <property type="molecule type" value="Genomic_DNA"/>
</dbReference>
<gene>
    <name evidence="2" type="ORF">llap_7114</name>
</gene>
<dbReference type="AlphaFoldDB" id="A0A2I0U9E3"/>
<proteinExistence type="predicted"/>